<keyword evidence="2" id="KW-1185">Reference proteome</keyword>
<dbReference type="EMBL" id="CVRI01000056">
    <property type="protein sequence ID" value="CRL01739.1"/>
    <property type="molecule type" value="Genomic_DNA"/>
</dbReference>
<gene>
    <name evidence="1" type="ORF">CLUMA_CG014955</name>
</gene>
<dbReference type="AlphaFoldDB" id="A0A1J1IND9"/>
<organism evidence="1 2">
    <name type="scientific">Clunio marinus</name>
    <dbReference type="NCBI Taxonomy" id="568069"/>
    <lineage>
        <taxon>Eukaryota</taxon>
        <taxon>Metazoa</taxon>
        <taxon>Ecdysozoa</taxon>
        <taxon>Arthropoda</taxon>
        <taxon>Hexapoda</taxon>
        <taxon>Insecta</taxon>
        <taxon>Pterygota</taxon>
        <taxon>Neoptera</taxon>
        <taxon>Endopterygota</taxon>
        <taxon>Diptera</taxon>
        <taxon>Nematocera</taxon>
        <taxon>Chironomoidea</taxon>
        <taxon>Chironomidae</taxon>
        <taxon>Clunio</taxon>
    </lineage>
</organism>
<proteinExistence type="predicted"/>
<dbReference type="Proteomes" id="UP000183832">
    <property type="component" value="Unassembled WGS sequence"/>
</dbReference>
<evidence type="ECO:0000313" key="1">
    <source>
        <dbReference type="EMBL" id="CRL01739.1"/>
    </source>
</evidence>
<accession>A0A1J1IND9</accession>
<reference evidence="1 2" key="1">
    <citation type="submission" date="2015-04" db="EMBL/GenBank/DDBJ databases">
        <authorList>
            <person name="Syromyatnikov M.Y."/>
            <person name="Popov V.N."/>
        </authorList>
    </citation>
    <scope>NUCLEOTIDE SEQUENCE [LARGE SCALE GENOMIC DNA]</scope>
</reference>
<evidence type="ECO:0000313" key="2">
    <source>
        <dbReference type="Proteomes" id="UP000183832"/>
    </source>
</evidence>
<name>A0A1J1IND9_9DIPT</name>
<protein>
    <submittedName>
        <fullName evidence="1">CLUMA_CG014955, isoform A</fullName>
    </submittedName>
</protein>
<sequence length="67" mass="8054">MRSSLRRFLKIVFSSMIFKIDIKQQNDQTNECILDERRSFCCKNDIKNMKDFKDILLHSSFCLSFNI</sequence>